<organism evidence="2 3">
    <name type="scientific">Ureaplasma ceti</name>
    <dbReference type="NCBI Taxonomy" id="3119530"/>
    <lineage>
        <taxon>Bacteria</taxon>
        <taxon>Bacillati</taxon>
        <taxon>Mycoplasmatota</taxon>
        <taxon>Mycoplasmoidales</taxon>
        <taxon>Mycoplasmoidaceae</taxon>
        <taxon>Ureaplasma</taxon>
    </lineage>
</organism>
<dbReference type="Pfam" id="PF25856">
    <property type="entry name" value="MPN635_N"/>
    <property type="match status" value="1"/>
</dbReference>
<reference evidence="2" key="1">
    <citation type="submission" date="2024-02" db="EMBL/GenBank/DDBJ databases">
        <title>Draft genome sequence of new strains in genus Ureaplasma.</title>
        <authorList>
            <person name="Nakajima Y."/>
            <person name="Segawa T."/>
        </authorList>
    </citation>
    <scope>NUCLEOTIDE SEQUENCE [LARGE SCALE GENOMIC DNA]</scope>
    <source>
        <strain evidence="2">OM1</strain>
    </source>
</reference>
<sequence length="471" mass="54665">MKEYEKQLIDLNIKTILSDWTPADAVRELIANALDERLISQTQDIQVCYDKTQQTCIIQDYGRGIKPSDFVQNESLEKNERTDVIGKFGIGLKDALAVLNRNKIQVSIMSKYGTFLPIIRQKTGIEEEMKTIYIKYDIYSLISVGTKIELHGLSVADYEKAMSLFLAFQNVRPVATSNKGEIYQTSNSSIYLNGLKISEDSGLLFSYNITSPNKLLKKNLNRERKNVSRDAYRDCVLNILLNIDNDSQRDDVFQYILQHKDDTENNEWSFIDVKKLIFEHLTKVNNKYLIVSEEQVQDPNCAKYLQYAEKDGKEILVFNQKDYSSLSKQNNDYTISAWWRNKIDAYKPIEVSVEELNEVEKQNWLLGQKFIHELRKKLIFNNELSLQKQYLDEYKWIIIDSHPEYEGLTNYCSKEILIVRRDLSNLSELLGVLLHEATHAITLTSDSTIAFESCLTDFLGILAYWLIKKED</sequence>
<dbReference type="EMBL" id="BAABQM010000001">
    <property type="protein sequence ID" value="GAA5414360.1"/>
    <property type="molecule type" value="Genomic_DNA"/>
</dbReference>
<dbReference type="RefSeq" id="WP_353289525.1">
    <property type="nucleotide sequence ID" value="NZ_BAABQM010000001.1"/>
</dbReference>
<dbReference type="InterPro" id="IPR036890">
    <property type="entry name" value="HATPase_C_sf"/>
</dbReference>
<dbReference type="Gene3D" id="3.30.565.10">
    <property type="entry name" value="Histidine kinase-like ATPase, C-terminal domain"/>
    <property type="match status" value="1"/>
</dbReference>
<evidence type="ECO:0000259" key="1">
    <source>
        <dbReference type="Pfam" id="PF25856"/>
    </source>
</evidence>
<proteinExistence type="predicted"/>
<dbReference type="Proteomes" id="UP001449582">
    <property type="component" value="Unassembled WGS sequence"/>
</dbReference>
<feature type="domain" description="MPN635 N-terminal" evidence="1">
    <location>
        <begin position="157"/>
        <end position="244"/>
    </location>
</feature>
<keyword evidence="3" id="KW-1185">Reference proteome</keyword>
<comment type="caution">
    <text evidence="2">The sequence shown here is derived from an EMBL/GenBank/DDBJ whole genome shotgun (WGS) entry which is preliminary data.</text>
</comment>
<gene>
    <name evidence="2" type="ORF">UREOM_0710</name>
</gene>
<dbReference type="SUPFAM" id="SSF55874">
    <property type="entry name" value="ATPase domain of HSP90 chaperone/DNA topoisomerase II/histidine kinase"/>
    <property type="match status" value="1"/>
</dbReference>
<evidence type="ECO:0000313" key="3">
    <source>
        <dbReference type="Proteomes" id="UP001449582"/>
    </source>
</evidence>
<protein>
    <recommendedName>
        <fullName evidence="1">MPN635 N-terminal domain-containing protein</fullName>
    </recommendedName>
</protein>
<accession>A0ABP9U5P5</accession>
<dbReference type="InterPro" id="IPR058987">
    <property type="entry name" value="MPN635_N"/>
</dbReference>
<name>A0ABP9U5P5_9BACT</name>
<evidence type="ECO:0000313" key="2">
    <source>
        <dbReference type="EMBL" id="GAA5414360.1"/>
    </source>
</evidence>
<dbReference type="Pfam" id="PF13589">
    <property type="entry name" value="HATPase_c_3"/>
    <property type="match status" value="1"/>
</dbReference>